<feature type="compositionally biased region" description="Basic and acidic residues" evidence="1">
    <location>
        <begin position="678"/>
        <end position="696"/>
    </location>
</feature>
<feature type="region of interest" description="Disordered" evidence="1">
    <location>
        <begin position="400"/>
        <end position="477"/>
    </location>
</feature>
<feature type="region of interest" description="Disordered" evidence="1">
    <location>
        <begin position="85"/>
        <end position="104"/>
    </location>
</feature>
<feature type="compositionally biased region" description="Polar residues" evidence="1">
    <location>
        <begin position="668"/>
        <end position="677"/>
    </location>
</feature>
<feature type="compositionally biased region" description="Acidic residues" evidence="1">
    <location>
        <begin position="1015"/>
        <end position="1028"/>
    </location>
</feature>
<feature type="compositionally biased region" description="Basic residues" evidence="1">
    <location>
        <begin position="188"/>
        <end position="197"/>
    </location>
</feature>
<accession>A0A5M9MKJ5</accession>
<feature type="compositionally biased region" description="Polar residues" evidence="1">
    <location>
        <begin position="605"/>
        <end position="615"/>
    </location>
</feature>
<feature type="region of interest" description="Disordered" evidence="1">
    <location>
        <begin position="24"/>
        <end position="67"/>
    </location>
</feature>
<dbReference type="InterPro" id="IPR017956">
    <property type="entry name" value="AT_hook_DNA-bd_motif"/>
</dbReference>
<comment type="caution">
    <text evidence="2">The sequence shown here is derived from an EMBL/GenBank/DDBJ whole genome shotgun (WGS) entry which is preliminary data.</text>
</comment>
<dbReference type="VEuPathDB" id="FungiDB:EYZ11_000276"/>
<dbReference type="OrthoDB" id="3946221at2759"/>
<dbReference type="Proteomes" id="UP000324241">
    <property type="component" value="Unassembled WGS sequence"/>
</dbReference>
<evidence type="ECO:0008006" key="4">
    <source>
        <dbReference type="Google" id="ProtNLM"/>
    </source>
</evidence>
<dbReference type="RefSeq" id="XP_033425787.1">
    <property type="nucleotide sequence ID" value="XM_033572472.1"/>
</dbReference>
<protein>
    <recommendedName>
        <fullName evidence="4">AT DNA binding protein</fullName>
    </recommendedName>
</protein>
<feature type="region of interest" description="Disordered" evidence="1">
    <location>
        <begin position="662"/>
        <end position="802"/>
    </location>
</feature>
<feature type="region of interest" description="Disordered" evidence="1">
    <location>
        <begin position="828"/>
        <end position="1068"/>
    </location>
</feature>
<name>A0A5M9MKJ5_9EURO</name>
<dbReference type="PRINTS" id="PR00929">
    <property type="entry name" value="ATHOOK"/>
</dbReference>
<feature type="compositionally biased region" description="Acidic residues" evidence="1">
    <location>
        <begin position="984"/>
        <end position="1002"/>
    </location>
</feature>
<evidence type="ECO:0000256" key="1">
    <source>
        <dbReference type="SAM" id="MobiDB-lite"/>
    </source>
</evidence>
<feature type="compositionally biased region" description="Basic and acidic residues" evidence="1">
    <location>
        <begin position="261"/>
        <end position="273"/>
    </location>
</feature>
<evidence type="ECO:0000313" key="2">
    <source>
        <dbReference type="EMBL" id="KAA8646426.1"/>
    </source>
</evidence>
<feature type="compositionally biased region" description="Basic and acidic residues" evidence="1">
    <location>
        <begin position="743"/>
        <end position="754"/>
    </location>
</feature>
<feature type="compositionally biased region" description="Polar residues" evidence="1">
    <location>
        <begin position="287"/>
        <end position="316"/>
    </location>
</feature>
<sequence>MYSHSSTSSPDILGTPGDADYLISSPIKPFPGRQSIMSPANFKLLHTPQTGKGKKSRASFTPGRSAHSIRFDDVLLPVSPAMKLDGGQRALSPDKTQADGNASPWRIRVTLEATQDEEPNQESPARKRLRPSMTTTTKIPLKGEEGATEETPRRRRGRPRKSDILAHDATPIPGSPGHTPGPAGTSGQKRKRGRPRKNPAPVPDAVEKQPDTQGMDEAPPTIEAPPVIEPEKSWSPLNLAADADSDDGLPDIQDFGDPFETENRSSPRVRFEQTFDTPHVNSPDDPYTQNPNGNWDSTPSKMPSPSRESQIVSPDNTLHAGHTPMPPRTYPTPTSSSLVDDEKQGPEPSANPTSNGDFLQSEAPPSHFPTDEPKEFDSIMESEGFSMVSLDTLPSAKQHALNADGNAKQAKSALKRVLDQDTIGTLKRRNRDHNTSDAPKAQPKVSLTQPQTTDDIPQSDPVLERLSSSETPRSVRGLQSFTSPYALSTPKPTTWQKGPLLRLARLVRVGIALEGTMRHAYESEDTLSSPLIPNSGDQISDMAASRKRLELLFDDLNPEVQQELRLGLAFGHELAKRRRQAEIETAKQLRAAEPNVTDTPPRINEGQNKSKTPLQRLNGRGALRSPSTMMKRRMEEWQKEREAISKEIQMANSSQVIVIGSDDGEQENPVSNAYSHESSLEHERQPELDRGSHLEAEVEPGDELSDDVDIDQEDQYQNHYPYDDGFEEQDDDDAYEDIWQQEAHNRDDASDHSPYENQGNGSLEQESSPWMNGSSKAQSEDGSFSPDYRISQRDKMPSMGWSRVRQLREQEVDISALLRAEYTPKRSRYYYGKSSPMSSAKSKPPNGSPSSIPSEEEGDARDNVPGHDLQSDVYLESSPRRESDDETFLIDPTTRHENSWQLAHPQLDANGDQSIPDAAVAEPLAARGTPERPQPANADIQGSSWFQKITSLTPGWLKAPGRRLGKRPSPPVSEAVSGYNEQVGEVEAEANERDGEENEESSVEPAQLDNNDGAETTEEQGVDDQDLEETPKPLPQFAREDGRLGSSASRPGQMLDETHATPNMETNGETYERQFPLALSGYFSDDHYLFLRHLYRLAKRHPERFPYYPSTGRPGIIGDWIWTSDGAHGVPITERQFAIVDRFVQELAKADIQAGGTGQVGWTEADLHRRLISIIIGEEVRKKRKVQVYEGQQREEPL</sequence>
<feature type="region of interest" description="Disordered" evidence="1">
    <location>
        <begin position="592"/>
        <end position="630"/>
    </location>
</feature>
<gene>
    <name evidence="2" type="ORF">ATNIH1004_007856</name>
</gene>
<feature type="compositionally biased region" description="Polar residues" evidence="1">
    <location>
        <begin position="466"/>
        <end position="477"/>
    </location>
</feature>
<reference evidence="2 3" key="1">
    <citation type="submission" date="2019-08" db="EMBL/GenBank/DDBJ databases">
        <title>The genome sequence of a newly discovered highly antifungal drug resistant Aspergillus species, Aspergillus tanneri NIH 1004.</title>
        <authorList>
            <person name="Mounaud S."/>
            <person name="Singh I."/>
            <person name="Joardar V."/>
            <person name="Pakala S."/>
            <person name="Pakala S."/>
            <person name="Venepally P."/>
            <person name="Chung J.K."/>
            <person name="Losada L."/>
            <person name="Nierman W.C."/>
        </authorList>
    </citation>
    <scope>NUCLEOTIDE SEQUENCE [LARGE SCALE GENOMIC DNA]</scope>
    <source>
        <strain evidence="2 3">NIH1004</strain>
    </source>
</reference>
<feature type="region of interest" description="Disordered" evidence="1">
    <location>
        <begin position="112"/>
        <end position="383"/>
    </location>
</feature>
<feature type="compositionally biased region" description="Low complexity" evidence="1">
    <location>
        <begin position="833"/>
        <end position="853"/>
    </location>
</feature>
<dbReference type="GeneID" id="54330558"/>
<feature type="compositionally biased region" description="Polar residues" evidence="1">
    <location>
        <begin position="445"/>
        <end position="456"/>
    </location>
</feature>
<feature type="compositionally biased region" description="Polar residues" evidence="1">
    <location>
        <begin position="940"/>
        <end position="953"/>
    </location>
</feature>
<proteinExistence type="predicted"/>
<feature type="compositionally biased region" description="Acidic residues" evidence="1">
    <location>
        <begin position="724"/>
        <end position="736"/>
    </location>
</feature>
<organism evidence="2 3">
    <name type="scientific">Aspergillus tanneri</name>
    <dbReference type="NCBI Taxonomy" id="1220188"/>
    <lineage>
        <taxon>Eukaryota</taxon>
        <taxon>Fungi</taxon>
        <taxon>Dikarya</taxon>
        <taxon>Ascomycota</taxon>
        <taxon>Pezizomycotina</taxon>
        <taxon>Eurotiomycetes</taxon>
        <taxon>Eurotiomycetidae</taxon>
        <taxon>Eurotiales</taxon>
        <taxon>Aspergillaceae</taxon>
        <taxon>Aspergillus</taxon>
        <taxon>Aspergillus subgen. Circumdati</taxon>
    </lineage>
</organism>
<dbReference type="GO" id="GO:0003677">
    <property type="term" value="F:DNA binding"/>
    <property type="evidence" value="ECO:0007669"/>
    <property type="project" value="InterPro"/>
</dbReference>
<feature type="compositionally biased region" description="Polar residues" evidence="1">
    <location>
        <begin position="755"/>
        <end position="782"/>
    </location>
</feature>
<dbReference type="AlphaFoldDB" id="A0A5M9MKJ5"/>
<dbReference type="EMBL" id="QUQM01000007">
    <property type="protein sequence ID" value="KAA8646426.1"/>
    <property type="molecule type" value="Genomic_DNA"/>
</dbReference>
<evidence type="ECO:0000313" key="3">
    <source>
        <dbReference type="Proteomes" id="UP000324241"/>
    </source>
</evidence>
<feature type="compositionally biased region" description="Acidic residues" evidence="1">
    <location>
        <begin position="697"/>
        <end position="714"/>
    </location>
</feature>